<keyword evidence="3" id="KW-0378">Hydrolase</keyword>
<keyword evidence="5" id="KW-0573">Peptidoglycan synthesis</keyword>
<sequence length="519" mass="55356">MGVRACFVVAMLSCWLIIPVAGAQAAIGEPQLVAASAIALDGETGRVLYAKAADVPRAPASLTKLATALTAVDLAPLDTVLHVQPQDLVGEASMGLRPGDELTLETALYGLLLASGNDAAMVIARNLSALPGESPEASVERFVRQMNLVAQRLGMQRTTFRNPHGLDEEGHVSTARDLATLTRAVLQRPELRRILQTPSYSNGPYVVETTNRLVGQYPGLIGGKTGITDAAGYSLIEAAERDGHTVIVVILGSTREAWYNDAVQLLDYAFDQLASGGIGNEPVNERTLGVARTATAEGAEAMEPRALMVHVPTSDSRSTQLWIWPASALTAAAVTGVLLMSLPVLAAMVVARRSSPTAARARRLHSPRVARHASRPRSENRRSGTARALRGQTSAVEPARRAALVSFDPAVAVAQRGVRAGRRGDIAVAEEEFVNALRLNPAFDLTRTPEFWTLSPLGVVAAARAYRRVGRVRDARTLLTVAQLSFGRVPVIQAALSELPPQWAVMARLQNDSSHVPHP</sequence>
<evidence type="ECO:0000256" key="4">
    <source>
        <dbReference type="ARBA" id="ARBA00022960"/>
    </source>
</evidence>
<evidence type="ECO:0000256" key="10">
    <source>
        <dbReference type="SAM" id="MobiDB-lite"/>
    </source>
</evidence>
<feature type="active site" description="Acyl-ester intermediate" evidence="7">
    <location>
        <position position="64"/>
    </location>
</feature>
<keyword evidence="4" id="KW-0133">Cell shape</keyword>
<dbReference type="SUPFAM" id="SSF56601">
    <property type="entry name" value="beta-lactamase/transpeptidase-like"/>
    <property type="match status" value="1"/>
</dbReference>
<reference evidence="13" key="1">
    <citation type="journal article" date="2020" name="mSystems">
        <title>Genome- and Community-Level Interaction Insights into Carbon Utilization and Element Cycling Functions of Hydrothermarchaeota in Hydrothermal Sediment.</title>
        <authorList>
            <person name="Zhou Z."/>
            <person name="Liu Y."/>
            <person name="Xu W."/>
            <person name="Pan J."/>
            <person name="Luo Z.H."/>
            <person name="Li M."/>
        </authorList>
    </citation>
    <scope>NUCLEOTIDE SEQUENCE [LARGE SCALE GENOMIC DNA]</scope>
    <source>
        <strain evidence="13">SpSt-222</strain>
    </source>
</reference>
<feature type="binding site" evidence="8">
    <location>
        <position position="224"/>
    </location>
    <ligand>
        <name>substrate</name>
    </ligand>
</feature>
<dbReference type="Pfam" id="PF00768">
    <property type="entry name" value="Peptidase_S11"/>
    <property type="match status" value="1"/>
</dbReference>
<evidence type="ECO:0000256" key="7">
    <source>
        <dbReference type="PIRSR" id="PIRSR618044-1"/>
    </source>
</evidence>
<keyword evidence="2 11" id="KW-0732">Signal</keyword>
<dbReference type="InterPro" id="IPR012338">
    <property type="entry name" value="Beta-lactam/transpept-like"/>
</dbReference>
<organism evidence="13">
    <name type="scientific">Thermomicrobium roseum</name>
    <dbReference type="NCBI Taxonomy" id="500"/>
    <lineage>
        <taxon>Bacteria</taxon>
        <taxon>Pseudomonadati</taxon>
        <taxon>Thermomicrobiota</taxon>
        <taxon>Thermomicrobia</taxon>
        <taxon>Thermomicrobiales</taxon>
        <taxon>Thermomicrobiaceae</taxon>
        <taxon>Thermomicrobium</taxon>
    </lineage>
</organism>
<dbReference type="GO" id="GO:0009252">
    <property type="term" value="P:peptidoglycan biosynthetic process"/>
    <property type="evidence" value="ECO:0007669"/>
    <property type="project" value="UniProtKB-KW"/>
</dbReference>
<dbReference type="InterPro" id="IPR001967">
    <property type="entry name" value="Peptidase_S11_N"/>
</dbReference>
<feature type="chain" id="PRO_5043758734" description="Peptidase S11 D-alanyl-D-alanine carboxypeptidase A N-terminal domain-containing protein" evidence="11">
    <location>
        <begin position="26"/>
        <end position="519"/>
    </location>
</feature>
<dbReference type="PRINTS" id="PR00725">
    <property type="entry name" value="DADACBPTASE1"/>
</dbReference>
<evidence type="ECO:0000256" key="8">
    <source>
        <dbReference type="PIRSR" id="PIRSR618044-2"/>
    </source>
</evidence>
<gene>
    <name evidence="13" type="ORF">ENP47_01955</name>
</gene>
<evidence type="ECO:0000256" key="6">
    <source>
        <dbReference type="ARBA" id="ARBA00023316"/>
    </source>
</evidence>
<feature type="active site" description="Acyl-ester intermediate" evidence="7">
    <location>
        <position position="61"/>
    </location>
</feature>
<evidence type="ECO:0000256" key="1">
    <source>
        <dbReference type="ARBA" id="ARBA00007164"/>
    </source>
</evidence>
<accession>A0A7C1FSP1</accession>
<dbReference type="Gene3D" id="3.40.710.10">
    <property type="entry name" value="DD-peptidase/beta-lactamase superfamily"/>
    <property type="match status" value="1"/>
</dbReference>
<dbReference type="GO" id="GO:0009002">
    <property type="term" value="F:serine-type D-Ala-D-Ala carboxypeptidase activity"/>
    <property type="evidence" value="ECO:0007669"/>
    <property type="project" value="InterPro"/>
</dbReference>
<protein>
    <recommendedName>
        <fullName evidence="12">Peptidase S11 D-alanyl-D-alanine carboxypeptidase A N-terminal domain-containing protein</fullName>
    </recommendedName>
</protein>
<evidence type="ECO:0000256" key="5">
    <source>
        <dbReference type="ARBA" id="ARBA00022984"/>
    </source>
</evidence>
<dbReference type="GO" id="GO:0006508">
    <property type="term" value="P:proteolysis"/>
    <property type="evidence" value="ECO:0007669"/>
    <property type="project" value="InterPro"/>
</dbReference>
<feature type="domain" description="Peptidase S11 D-alanyl-D-alanine carboxypeptidase A N-terminal" evidence="12">
    <location>
        <begin position="27"/>
        <end position="253"/>
    </location>
</feature>
<feature type="signal peptide" evidence="11">
    <location>
        <begin position="1"/>
        <end position="25"/>
    </location>
</feature>
<dbReference type="GO" id="GO:0008360">
    <property type="term" value="P:regulation of cell shape"/>
    <property type="evidence" value="ECO:0007669"/>
    <property type="project" value="UniProtKB-KW"/>
</dbReference>
<comment type="caution">
    <text evidence="13">The sequence shown here is derived from an EMBL/GenBank/DDBJ whole genome shotgun (WGS) entry which is preliminary data.</text>
</comment>
<feature type="active site" evidence="7">
    <location>
        <position position="115"/>
    </location>
</feature>
<evidence type="ECO:0000256" key="3">
    <source>
        <dbReference type="ARBA" id="ARBA00022801"/>
    </source>
</evidence>
<feature type="compositionally biased region" description="Basic residues" evidence="10">
    <location>
        <begin position="360"/>
        <end position="375"/>
    </location>
</feature>
<evidence type="ECO:0000256" key="2">
    <source>
        <dbReference type="ARBA" id="ARBA00022729"/>
    </source>
</evidence>
<evidence type="ECO:0000259" key="12">
    <source>
        <dbReference type="Pfam" id="PF00768"/>
    </source>
</evidence>
<keyword evidence="6" id="KW-0961">Cell wall biogenesis/degradation</keyword>
<proteinExistence type="inferred from homology"/>
<evidence type="ECO:0000313" key="13">
    <source>
        <dbReference type="EMBL" id="HEF64362.1"/>
    </source>
</evidence>
<evidence type="ECO:0000256" key="11">
    <source>
        <dbReference type="SAM" id="SignalP"/>
    </source>
</evidence>
<dbReference type="GO" id="GO:0071555">
    <property type="term" value="P:cell wall organization"/>
    <property type="evidence" value="ECO:0007669"/>
    <property type="project" value="UniProtKB-KW"/>
</dbReference>
<dbReference type="PANTHER" id="PTHR21581">
    <property type="entry name" value="D-ALANYL-D-ALANINE CARBOXYPEPTIDASE"/>
    <property type="match status" value="1"/>
</dbReference>
<dbReference type="InterPro" id="IPR018044">
    <property type="entry name" value="Peptidase_S11"/>
</dbReference>
<evidence type="ECO:0000256" key="9">
    <source>
        <dbReference type="RuleBase" id="RU004016"/>
    </source>
</evidence>
<dbReference type="EMBL" id="DSJL01000003">
    <property type="protein sequence ID" value="HEF64362.1"/>
    <property type="molecule type" value="Genomic_DNA"/>
</dbReference>
<dbReference type="AlphaFoldDB" id="A0A7C1FSP1"/>
<feature type="region of interest" description="Disordered" evidence="10">
    <location>
        <begin position="357"/>
        <end position="395"/>
    </location>
</feature>
<dbReference type="PANTHER" id="PTHR21581:SF33">
    <property type="entry name" value="D-ALANYL-D-ALANINE CARBOXYPEPTIDASE DACB"/>
    <property type="match status" value="1"/>
</dbReference>
<comment type="similarity">
    <text evidence="1 9">Belongs to the peptidase S11 family.</text>
</comment>
<name>A0A7C1FSP1_THERO</name>